<dbReference type="OrthoDB" id="9780848at2"/>
<reference evidence="4 5" key="1">
    <citation type="submission" date="2019-09" db="EMBL/GenBank/DDBJ databases">
        <title>Phylogeny of genus Pseudoclavibacter and closely related genus.</title>
        <authorList>
            <person name="Li Y."/>
        </authorList>
    </citation>
    <scope>NUCLEOTIDE SEQUENCE [LARGE SCALE GENOMIC DNA]</scope>
    <source>
        <strain evidence="4 5">THG-MD12</strain>
    </source>
</reference>
<dbReference type="Pfam" id="PF02230">
    <property type="entry name" value="Abhydrolase_2"/>
    <property type="match status" value="1"/>
</dbReference>
<dbReference type="EMBL" id="WBJX01000002">
    <property type="protein sequence ID" value="KAB1638287.1"/>
    <property type="molecule type" value="Genomic_DNA"/>
</dbReference>
<dbReference type="GO" id="GO:0016787">
    <property type="term" value="F:hydrolase activity"/>
    <property type="evidence" value="ECO:0007669"/>
    <property type="project" value="UniProtKB-KW"/>
</dbReference>
<accession>A0A7J5B2N7</accession>
<dbReference type="InterPro" id="IPR003140">
    <property type="entry name" value="PLipase/COase/thioEstase"/>
</dbReference>
<dbReference type="Proteomes" id="UP000490386">
    <property type="component" value="Unassembled WGS sequence"/>
</dbReference>
<proteinExistence type="inferred from homology"/>
<keyword evidence="5" id="KW-1185">Reference proteome</keyword>
<dbReference type="AlphaFoldDB" id="A0A7J5B2N7"/>
<protein>
    <submittedName>
        <fullName evidence="4">Phospholipase</fullName>
    </submittedName>
</protein>
<dbReference type="InterPro" id="IPR029058">
    <property type="entry name" value="AB_hydrolase_fold"/>
</dbReference>
<dbReference type="InterPro" id="IPR050565">
    <property type="entry name" value="LYPA1-2/EST-like"/>
</dbReference>
<evidence type="ECO:0000313" key="5">
    <source>
        <dbReference type="Proteomes" id="UP000490386"/>
    </source>
</evidence>
<gene>
    <name evidence="4" type="ORF">F8O03_07765</name>
</gene>
<sequence>MSHLAITTALTSAGGSLQDEATARPILLLMHGYGSHEDDLTSLLPSLGDAFAWASLRAPLVLREQTPAEVGSYAWVPIERPGLPDPAQAAAATHAVLAWLDEHTPPTASIIPVGFSQGGLMVTQLLRRDPQRFARGAVLSGFSLQGEQPGDAELARIRPPVFFGRGDRDQIISDTTFERTTGWLAEHATPTEKVYPGLAHGISPQELQDLAAFLA</sequence>
<dbReference type="RefSeq" id="WP_151423373.1">
    <property type="nucleotide sequence ID" value="NZ_WBJX01000002.1"/>
</dbReference>
<dbReference type="SUPFAM" id="SSF53474">
    <property type="entry name" value="alpha/beta-Hydrolases"/>
    <property type="match status" value="1"/>
</dbReference>
<name>A0A7J5B2N7_9MICO</name>
<evidence type="ECO:0000259" key="3">
    <source>
        <dbReference type="Pfam" id="PF02230"/>
    </source>
</evidence>
<comment type="caution">
    <text evidence="4">The sequence shown here is derived from an EMBL/GenBank/DDBJ whole genome shotgun (WGS) entry which is preliminary data.</text>
</comment>
<comment type="similarity">
    <text evidence="1">Belongs to the AB hydrolase superfamily. AB hydrolase 2 family.</text>
</comment>
<dbReference type="PANTHER" id="PTHR10655:SF17">
    <property type="entry name" value="LYSOPHOSPHOLIPASE-LIKE PROTEIN 1"/>
    <property type="match status" value="1"/>
</dbReference>
<organism evidence="4 5">
    <name type="scientific">Pseudoclavibacter terrae</name>
    <dbReference type="NCBI Taxonomy" id="1530195"/>
    <lineage>
        <taxon>Bacteria</taxon>
        <taxon>Bacillati</taxon>
        <taxon>Actinomycetota</taxon>
        <taxon>Actinomycetes</taxon>
        <taxon>Micrococcales</taxon>
        <taxon>Microbacteriaceae</taxon>
        <taxon>Pseudoclavibacter</taxon>
    </lineage>
</organism>
<dbReference type="Gene3D" id="3.40.50.1820">
    <property type="entry name" value="alpha/beta hydrolase"/>
    <property type="match status" value="1"/>
</dbReference>
<keyword evidence="2" id="KW-0378">Hydrolase</keyword>
<evidence type="ECO:0000256" key="1">
    <source>
        <dbReference type="ARBA" id="ARBA00006499"/>
    </source>
</evidence>
<dbReference type="PANTHER" id="PTHR10655">
    <property type="entry name" value="LYSOPHOSPHOLIPASE-RELATED"/>
    <property type="match status" value="1"/>
</dbReference>
<feature type="domain" description="Phospholipase/carboxylesterase/thioesterase" evidence="3">
    <location>
        <begin position="21"/>
        <end position="214"/>
    </location>
</feature>
<evidence type="ECO:0000256" key="2">
    <source>
        <dbReference type="ARBA" id="ARBA00022801"/>
    </source>
</evidence>
<evidence type="ECO:0000313" key="4">
    <source>
        <dbReference type="EMBL" id="KAB1638287.1"/>
    </source>
</evidence>